<sequence length="299" mass="31330">MPLPRRTLLVGGLAVALAGCSTTPTTTPPSTTSSAPMPPDPDLAALERKFGGRLGFYALDTGSGQSVAHRADERFLMCSTHKVLVVAAILALRQQQPGLLDRVIHYDKSQVLEYAPITSQHTSMTVSELCEATLKVSDNTADNLLINLLQGPPAVTAFARTLGDNTTRLDRLEPDLNVGAPGDERDTTKPPVFASDLHEVTLGEGLDAAGRDLLVNWMKASTTGLDLVRGGVPKGWVAADKSGSGSHGEVNDVAVVWPPDHAPLVFTAFTAPTDPKSTAGRATIASATAIAVKKLVPGT</sequence>
<name>A0A7W9KNM7_9PSEU</name>
<gene>
    <name evidence="10" type="ORF">BJ998_007073</name>
</gene>
<dbReference type="Pfam" id="PF13354">
    <property type="entry name" value="Beta-lactamase2"/>
    <property type="match status" value="1"/>
</dbReference>
<dbReference type="PROSITE" id="PS51318">
    <property type="entry name" value="TAT"/>
    <property type="match status" value="1"/>
</dbReference>
<dbReference type="InterPro" id="IPR012338">
    <property type="entry name" value="Beta-lactam/transpept-like"/>
</dbReference>
<dbReference type="EC" id="3.5.2.6" evidence="2 6"/>
<evidence type="ECO:0000256" key="2">
    <source>
        <dbReference type="ARBA" id="ARBA00012865"/>
    </source>
</evidence>
<dbReference type="PROSITE" id="PS00146">
    <property type="entry name" value="BETA_LACTAMASE_A"/>
    <property type="match status" value="1"/>
</dbReference>
<dbReference type="EMBL" id="JACHIR010000001">
    <property type="protein sequence ID" value="MBB5895877.1"/>
    <property type="molecule type" value="Genomic_DNA"/>
</dbReference>
<comment type="catalytic activity">
    <reaction evidence="6">
        <text>a beta-lactam + H2O = a substituted beta-amino acid</text>
        <dbReference type="Rhea" id="RHEA:20401"/>
        <dbReference type="ChEBI" id="CHEBI:15377"/>
        <dbReference type="ChEBI" id="CHEBI:35627"/>
        <dbReference type="ChEBI" id="CHEBI:140347"/>
        <dbReference type="EC" id="3.5.2.6"/>
    </reaction>
</comment>
<feature type="region of interest" description="Disordered" evidence="7">
    <location>
        <begin position="20"/>
        <end position="39"/>
    </location>
</feature>
<dbReference type="InterPro" id="IPR006311">
    <property type="entry name" value="TAT_signal"/>
</dbReference>
<dbReference type="PROSITE" id="PS51257">
    <property type="entry name" value="PROKAR_LIPOPROTEIN"/>
    <property type="match status" value="1"/>
</dbReference>
<evidence type="ECO:0000256" key="1">
    <source>
        <dbReference type="ARBA" id="ARBA00009009"/>
    </source>
</evidence>
<keyword evidence="4 6" id="KW-0378">Hydrolase</keyword>
<dbReference type="PANTHER" id="PTHR35333">
    <property type="entry name" value="BETA-LACTAMASE"/>
    <property type="match status" value="1"/>
</dbReference>
<evidence type="ECO:0000313" key="11">
    <source>
        <dbReference type="Proteomes" id="UP000585638"/>
    </source>
</evidence>
<evidence type="ECO:0000256" key="3">
    <source>
        <dbReference type="ARBA" id="ARBA00018879"/>
    </source>
</evidence>
<evidence type="ECO:0000256" key="6">
    <source>
        <dbReference type="RuleBase" id="RU361140"/>
    </source>
</evidence>
<evidence type="ECO:0000313" key="10">
    <source>
        <dbReference type="EMBL" id="MBB5895877.1"/>
    </source>
</evidence>
<dbReference type="NCBIfam" id="NF033103">
    <property type="entry name" value="bla_class_A"/>
    <property type="match status" value="1"/>
</dbReference>
<comment type="caution">
    <text evidence="10">The sequence shown here is derived from an EMBL/GenBank/DDBJ whole genome shotgun (WGS) entry which is preliminary data.</text>
</comment>
<organism evidence="10 11">
    <name type="scientific">Kutzneria kofuensis</name>
    <dbReference type="NCBI Taxonomy" id="103725"/>
    <lineage>
        <taxon>Bacteria</taxon>
        <taxon>Bacillati</taxon>
        <taxon>Actinomycetota</taxon>
        <taxon>Actinomycetes</taxon>
        <taxon>Pseudonocardiales</taxon>
        <taxon>Pseudonocardiaceae</taxon>
        <taxon>Kutzneria</taxon>
    </lineage>
</organism>
<proteinExistence type="inferred from homology"/>
<dbReference type="GO" id="GO:0030655">
    <property type="term" value="P:beta-lactam antibiotic catabolic process"/>
    <property type="evidence" value="ECO:0007669"/>
    <property type="project" value="InterPro"/>
</dbReference>
<dbReference type="AlphaFoldDB" id="A0A7W9KNM7"/>
<comment type="similarity">
    <text evidence="1 6">Belongs to the class-A beta-lactamase family.</text>
</comment>
<dbReference type="GO" id="GO:0008800">
    <property type="term" value="F:beta-lactamase activity"/>
    <property type="evidence" value="ECO:0007669"/>
    <property type="project" value="UniProtKB-UniRule"/>
</dbReference>
<feature type="signal peptide" evidence="8">
    <location>
        <begin position="1"/>
        <end position="18"/>
    </location>
</feature>
<evidence type="ECO:0000256" key="7">
    <source>
        <dbReference type="SAM" id="MobiDB-lite"/>
    </source>
</evidence>
<dbReference type="GO" id="GO:0046677">
    <property type="term" value="P:response to antibiotic"/>
    <property type="evidence" value="ECO:0007669"/>
    <property type="project" value="UniProtKB-UniRule"/>
</dbReference>
<dbReference type="InterPro" id="IPR000871">
    <property type="entry name" value="Beta-lactam_class-A"/>
</dbReference>
<keyword evidence="11" id="KW-1185">Reference proteome</keyword>
<keyword evidence="8" id="KW-0732">Signal</keyword>
<dbReference type="SUPFAM" id="SSF56601">
    <property type="entry name" value="beta-lactamase/transpeptidase-like"/>
    <property type="match status" value="1"/>
</dbReference>
<dbReference type="PANTHER" id="PTHR35333:SF3">
    <property type="entry name" value="BETA-LACTAMASE-TYPE TRANSPEPTIDASE FOLD CONTAINING PROTEIN"/>
    <property type="match status" value="1"/>
</dbReference>
<keyword evidence="5 6" id="KW-0046">Antibiotic resistance</keyword>
<evidence type="ECO:0000256" key="8">
    <source>
        <dbReference type="SAM" id="SignalP"/>
    </source>
</evidence>
<evidence type="ECO:0000259" key="9">
    <source>
        <dbReference type="Pfam" id="PF13354"/>
    </source>
</evidence>
<dbReference type="RefSeq" id="WP_184867615.1">
    <property type="nucleotide sequence ID" value="NZ_JACHIR010000001.1"/>
</dbReference>
<dbReference type="InterPro" id="IPR023650">
    <property type="entry name" value="Beta-lactam_class-A_AS"/>
</dbReference>
<dbReference type="Gene3D" id="3.40.710.10">
    <property type="entry name" value="DD-peptidase/beta-lactamase superfamily"/>
    <property type="match status" value="1"/>
</dbReference>
<dbReference type="Proteomes" id="UP000585638">
    <property type="component" value="Unassembled WGS sequence"/>
</dbReference>
<dbReference type="PRINTS" id="PR00118">
    <property type="entry name" value="BLACTAMASEA"/>
</dbReference>
<feature type="compositionally biased region" description="Low complexity" evidence="7">
    <location>
        <begin position="20"/>
        <end position="35"/>
    </location>
</feature>
<evidence type="ECO:0000256" key="4">
    <source>
        <dbReference type="ARBA" id="ARBA00022801"/>
    </source>
</evidence>
<reference evidence="10 11" key="1">
    <citation type="submission" date="2020-08" db="EMBL/GenBank/DDBJ databases">
        <title>Sequencing the genomes of 1000 actinobacteria strains.</title>
        <authorList>
            <person name="Klenk H.-P."/>
        </authorList>
    </citation>
    <scope>NUCLEOTIDE SEQUENCE [LARGE SCALE GENOMIC DNA]</scope>
    <source>
        <strain evidence="10 11">DSM 43851</strain>
    </source>
</reference>
<dbReference type="InterPro" id="IPR045155">
    <property type="entry name" value="Beta-lactam_cat"/>
</dbReference>
<evidence type="ECO:0000256" key="5">
    <source>
        <dbReference type="ARBA" id="ARBA00023251"/>
    </source>
</evidence>
<protein>
    <recommendedName>
        <fullName evidence="3 6">Beta-lactamase</fullName>
        <ecNumber evidence="2 6">3.5.2.6</ecNumber>
    </recommendedName>
</protein>
<accession>A0A7W9KNM7</accession>
<feature type="domain" description="Beta-lactamase class A catalytic" evidence="9">
    <location>
        <begin position="55"/>
        <end position="270"/>
    </location>
</feature>
<feature type="chain" id="PRO_5039211412" description="Beta-lactamase" evidence="8">
    <location>
        <begin position="19"/>
        <end position="299"/>
    </location>
</feature>